<sequence length="171" mass="18956">MDNNLQEDGDRIESEISITESQDDPSGEDVNDEEDEVEELRNSLKQIVQDESVKPKLQCVMMDPSFSMVTVQSEDSGIVWETASSRCSTPWASEASSTSEAYSLEGSGTQGKIVIIMDEDKIIRKRKKKSGRGKLGERLKRPSSRNFPGGNERPLMTEVSVPNMILLKGAD</sequence>
<dbReference type="Proteomes" id="UP001044222">
    <property type="component" value="Chromosome 10"/>
</dbReference>
<name>A0A9D3M5M5_ANGAN</name>
<evidence type="ECO:0000313" key="2">
    <source>
        <dbReference type="EMBL" id="KAG5841188.1"/>
    </source>
</evidence>
<comment type="caution">
    <text evidence="2">The sequence shown here is derived from an EMBL/GenBank/DDBJ whole genome shotgun (WGS) entry which is preliminary data.</text>
</comment>
<keyword evidence="3" id="KW-1185">Reference proteome</keyword>
<feature type="compositionally biased region" description="Acidic residues" evidence="1">
    <location>
        <begin position="21"/>
        <end position="38"/>
    </location>
</feature>
<dbReference type="EMBL" id="JAFIRN010000010">
    <property type="protein sequence ID" value="KAG5841188.1"/>
    <property type="molecule type" value="Genomic_DNA"/>
</dbReference>
<evidence type="ECO:0000256" key="1">
    <source>
        <dbReference type="SAM" id="MobiDB-lite"/>
    </source>
</evidence>
<feature type="region of interest" description="Disordered" evidence="1">
    <location>
        <begin position="126"/>
        <end position="155"/>
    </location>
</feature>
<dbReference type="AlphaFoldDB" id="A0A9D3M5M5"/>
<proteinExistence type="predicted"/>
<organism evidence="2 3">
    <name type="scientific">Anguilla anguilla</name>
    <name type="common">European freshwater eel</name>
    <name type="synonym">Muraena anguilla</name>
    <dbReference type="NCBI Taxonomy" id="7936"/>
    <lineage>
        <taxon>Eukaryota</taxon>
        <taxon>Metazoa</taxon>
        <taxon>Chordata</taxon>
        <taxon>Craniata</taxon>
        <taxon>Vertebrata</taxon>
        <taxon>Euteleostomi</taxon>
        <taxon>Actinopterygii</taxon>
        <taxon>Neopterygii</taxon>
        <taxon>Teleostei</taxon>
        <taxon>Anguilliformes</taxon>
        <taxon>Anguillidae</taxon>
        <taxon>Anguilla</taxon>
    </lineage>
</organism>
<evidence type="ECO:0000313" key="3">
    <source>
        <dbReference type="Proteomes" id="UP001044222"/>
    </source>
</evidence>
<gene>
    <name evidence="2" type="ORF">ANANG_G00196910</name>
</gene>
<accession>A0A9D3M5M5</accession>
<evidence type="ECO:0008006" key="4">
    <source>
        <dbReference type="Google" id="ProtNLM"/>
    </source>
</evidence>
<protein>
    <recommendedName>
        <fullName evidence="4">Cardiomyopathy-associated protein 5</fullName>
    </recommendedName>
</protein>
<reference evidence="2" key="1">
    <citation type="submission" date="2021-01" db="EMBL/GenBank/DDBJ databases">
        <title>A chromosome-scale assembly of European eel, Anguilla anguilla.</title>
        <authorList>
            <person name="Henkel C."/>
            <person name="Jong-Raadsen S.A."/>
            <person name="Dufour S."/>
            <person name="Weltzien F.-A."/>
            <person name="Palstra A.P."/>
            <person name="Pelster B."/>
            <person name="Spaink H.P."/>
            <person name="Van Den Thillart G.E."/>
            <person name="Jansen H."/>
            <person name="Zahm M."/>
            <person name="Klopp C."/>
            <person name="Cedric C."/>
            <person name="Louis A."/>
            <person name="Berthelot C."/>
            <person name="Parey E."/>
            <person name="Roest Crollius H."/>
            <person name="Montfort J."/>
            <person name="Robinson-Rechavi M."/>
            <person name="Bucao C."/>
            <person name="Bouchez O."/>
            <person name="Gislard M."/>
            <person name="Lluch J."/>
            <person name="Milhes M."/>
            <person name="Lampietro C."/>
            <person name="Lopez Roques C."/>
            <person name="Donnadieu C."/>
            <person name="Braasch I."/>
            <person name="Desvignes T."/>
            <person name="Postlethwait J."/>
            <person name="Bobe J."/>
            <person name="Guiguen Y."/>
            <person name="Dirks R."/>
        </authorList>
    </citation>
    <scope>NUCLEOTIDE SEQUENCE</scope>
    <source>
        <strain evidence="2">Tag_6206</strain>
        <tissue evidence="2">Liver</tissue>
    </source>
</reference>
<feature type="region of interest" description="Disordered" evidence="1">
    <location>
        <begin position="1"/>
        <end position="40"/>
    </location>
</feature>